<dbReference type="SUPFAM" id="SSF56300">
    <property type="entry name" value="Metallo-dependent phosphatases"/>
    <property type="match status" value="1"/>
</dbReference>
<dbReference type="Proteomes" id="UP000216074">
    <property type="component" value="Unassembled WGS sequence"/>
</dbReference>
<organism evidence="2 3">
    <name type="scientific">Bifidobacterium hapali</name>
    <dbReference type="NCBI Taxonomy" id="1630172"/>
    <lineage>
        <taxon>Bacteria</taxon>
        <taxon>Bacillati</taxon>
        <taxon>Actinomycetota</taxon>
        <taxon>Actinomycetes</taxon>
        <taxon>Bifidobacteriales</taxon>
        <taxon>Bifidobacteriaceae</taxon>
        <taxon>Bifidobacterium</taxon>
    </lineage>
</organism>
<evidence type="ECO:0000256" key="1">
    <source>
        <dbReference type="SAM" id="MobiDB-lite"/>
    </source>
</evidence>
<keyword evidence="3" id="KW-1185">Reference proteome</keyword>
<sequence>MKYFTTDTHFGHPLVTVLRGFTTFDPDRAQYTHILREQGRKAAEDWAKQIVLDDSRLNFRKAADTDAHDAAVIANINTQVGEDDELWILGDIGYRTSINHVKDCLRQLRCQHLHAIIGNHDDWWMADKPALNLFESIEPNGTVELTGFNETESDRVEIVNLSHFPYREDLAYSWPDDAVRFHDQALPFDGHKLLYGHTHQLSPAGARPEALNVGLDAWNLTPVSQTQVAAWFREVKHRTAGQGAGDTSASSSVPKLDMPSFPEPAAETNSASNNRIPNAEGGECSWQS</sequence>
<comment type="caution">
    <text evidence="2">The sequence shown here is derived from an EMBL/GenBank/DDBJ whole genome shotgun (WGS) entry which is preliminary data.</text>
</comment>
<dbReference type="RefSeq" id="WP_094729857.1">
    <property type="nucleotide sequence ID" value="NZ_MWWY01000024.1"/>
</dbReference>
<dbReference type="Gene3D" id="3.60.21.10">
    <property type="match status" value="1"/>
</dbReference>
<dbReference type="OrthoDB" id="5380073at2"/>
<evidence type="ECO:0000313" key="2">
    <source>
        <dbReference type="EMBL" id="OZG64337.1"/>
    </source>
</evidence>
<gene>
    <name evidence="2" type="ORF">BHAP_1238</name>
</gene>
<dbReference type="InterPro" id="IPR029052">
    <property type="entry name" value="Metallo-depent_PP-like"/>
</dbReference>
<name>A0A261FYW4_9BIFI</name>
<dbReference type="AlphaFoldDB" id="A0A261FYW4"/>
<reference evidence="2 3" key="1">
    <citation type="journal article" date="2017" name="BMC Genomics">
        <title>Comparative genomic and phylogenomic analyses of the Bifidobacteriaceae family.</title>
        <authorList>
            <person name="Lugli G.A."/>
            <person name="Milani C."/>
            <person name="Turroni F."/>
            <person name="Duranti S."/>
            <person name="Mancabelli L."/>
            <person name="Mangifesta M."/>
            <person name="Ferrario C."/>
            <person name="Modesto M."/>
            <person name="Mattarelli P."/>
            <person name="Jiri K."/>
            <person name="van Sinderen D."/>
            <person name="Ventura M."/>
        </authorList>
    </citation>
    <scope>NUCLEOTIDE SEQUENCE [LARGE SCALE GENOMIC DNA]</scope>
    <source>
        <strain evidence="2 3">DSM 100202</strain>
    </source>
</reference>
<proteinExistence type="predicted"/>
<dbReference type="EMBL" id="MWWY01000024">
    <property type="protein sequence ID" value="OZG64337.1"/>
    <property type="molecule type" value="Genomic_DNA"/>
</dbReference>
<protein>
    <submittedName>
        <fullName evidence="2">Calcineurin-like phosphoesterase</fullName>
    </submittedName>
</protein>
<evidence type="ECO:0000313" key="3">
    <source>
        <dbReference type="Proteomes" id="UP000216074"/>
    </source>
</evidence>
<accession>A0A261FYW4</accession>
<feature type="region of interest" description="Disordered" evidence="1">
    <location>
        <begin position="239"/>
        <end position="288"/>
    </location>
</feature>
<feature type="compositionally biased region" description="Polar residues" evidence="1">
    <location>
        <begin position="267"/>
        <end position="276"/>
    </location>
</feature>